<name>A0A0F8BQ61_CERFI</name>
<dbReference type="NCBIfam" id="TIGR01571">
    <property type="entry name" value="A_thal_Cys_rich"/>
    <property type="match status" value="1"/>
</dbReference>
<reference evidence="2 3" key="1">
    <citation type="submission" date="2015-04" db="EMBL/GenBank/DDBJ databases">
        <title>Genome sequence of Ceratocystis platani, a major pathogen of plane trees.</title>
        <authorList>
            <person name="Belbahri L."/>
        </authorList>
    </citation>
    <scope>NUCLEOTIDE SEQUENCE [LARGE SCALE GENOMIC DNA]</scope>
    <source>
        <strain evidence="2 3">CFO</strain>
    </source>
</reference>
<dbReference type="AlphaFoldDB" id="A0A0F8BQ61"/>
<proteinExistence type="predicted"/>
<accession>A0A0F8BQ61</accession>
<sequence length="158" mass="17607">MDYQQQQQQFGSVPQQKSSWHEGFWSCFTPVGDCCMATWCPCILIGKTAARMRDPSMQSYSTFNSDCAITCGINCLTGCGWIYAMIKRTELRERYGIEGSTMNDCCATYWCMCCAIVQAEKEVKTRTQGLPPVTTAYQPMQDGMTMPPPAAAPPMTQS</sequence>
<dbReference type="OrthoDB" id="1045822at2759"/>
<dbReference type="Pfam" id="PF04749">
    <property type="entry name" value="PLAC8"/>
    <property type="match status" value="1"/>
</dbReference>
<evidence type="ECO:0000313" key="2">
    <source>
        <dbReference type="EMBL" id="KKF94673.1"/>
    </source>
</evidence>
<keyword evidence="3" id="KW-1185">Reference proteome</keyword>
<gene>
    <name evidence="2" type="primary">PCR2</name>
    <name evidence="2" type="ORF">CFO_g2978</name>
</gene>
<organism evidence="2 3">
    <name type="scientific">Ceratocystis fimbriata f. sp. platani</name>
    <dbReference type="NCBI Taxonomy" id="88771"/>
    <lineage>
        <taxon>Eukaryota</taxon>
        <taxon>Fungi</taxon>
        <taxon>Dikarya</taxon>
        <taxon>Ascomycota</taxon>
        <taxon>Pezizomycotina</taxon>
        <taxon>Sordariomycetes</taxon>
        <taxon>Hypocreomycetidae</taxon>
        <taxon>Microascales</taxon>
        <taxon>Ceratocystidaceae</taxon>
        <taxon>Ceratocystis</taxon>
    </lineage>
</organism>
<dbReference type="InterPro" id="IPR006461">
    <property type="entry name" value="PLAC_motif_containing"/>
</dbReference>
<evidence type="ECO:0000313" key="3">
    <source>
        <dbReference type="Proteomes" id="UP000034841"/>
    </source>
</evidence>
<dbReference type="PANTHER" id="PTHR15907">
    <property type="entry name" value="DUF614 FAMILY PROTEIN-RELATED"/>
    <property type="match status" value="1"/>
</dbReference>
<comment type="caution">
    <text evidence="2">The sequence shown here is derived from an EMBL/GenBank/DDBJ whole genome shotgun (WGS) entry which is preliminary data.</text>
</comment>
<protein>
    <submittedName>
        <fullName evidence="2">Protein CADMIUM RESISTANCE 2</fullName>
    </submittedName>
</protein>
<dbReference type="Proteomes" id="UP000034841">
    <property type="component" value="Unassembled WGS sequence"/>
</dbReference>
<feature type="region of interest" description="Disordered" evidence="1">
    <location>
        <begin position="137"/>
        <end position="158"/>
    </location>
</feature>
<evidence type="ECO:0000256" key="1">
    <source>
        <dbReference type="SAM" id="MobiDB-lite"/>
    </source>
</evidence>
<dbReference type="EMBL" id="LBBL01000143">
    <property type="protein sequence ID" value="KKF94673.1"/>
    <property type="molecule type" value="Genomic_DNA"/>
</dbReference>